<dbReference type="PANTHER" id="PTHR42812">
    <property type="entry name" value="BETA-XYLOSIDASE"/>
    <property type="match status" value="1"/>
</dbReference>
<dbReference type="InterPro" id="IPR013320">
    <property type="entry name" value="ConA-like_dom_sf"/>
</dbReference>
<evidence type="ECO:0000256" key="5">
    <source>
        <dbReference type="PIRSR" id="PIRSR606710-2"/>
    </source>
</evidence>
<dbReference type="Pfam" id="PF17851">
    <property type="entry name" value="GH43_C2"/>
    <property type="match status" value="1"/>
</dbReference>
<dbReference type="STRING" id="105984.A0A427XFV1"/>
<dbReference type="InterPro" id="IPR051795">
    <property type="entry name" value="Glycosyl_Hydrlase_43"/>
</dbReference>
<evidence type="ECO:0000313" key="9">
    <source>
        <dbReference type="Proteomes" id="UP000279236"/>
    </source>
</evidence>
<dbReference type="SUPFAM" id="SSF75005">
    <property type="entry name" value="Arabinanase/levansucrase/invertase"/>
    <property type="match status" value="1"/>
</dbReference>
<dbReference type="GeneID" id="39587806"/>
<comment type="similarity">
    <text evidence="1 6">Belongs to the glycosyl hydrolase 43 family.</text>
</comment>
<dbReference type="InterPro" id="IPR041542">
    <property type="entry name" value="GH43_C2"/>
</dbReference>
<keyword evidence="9" id="KW-1185">Reference proteome</keyword>
<protein>
    <recommendedName>
        <fullName evidence="7">Beta-xylosidase C-terminal Concanavalin A-like domain-containing protein</fullName>
    </recommendedName>
</protein>
<dbReference type="EMBL" id="RSCE01000015">
    <property type="protein sequence ID" value="RSH77696.1"/>
    <property type="molecule type" value="Genomic_DNA"/>
</dbReference>
<keyword evidence="2 6" id="KW-0378">Hydrolase</keyword>
<evidence type="ECO:0000256" key="2">
    <source>
        <dbReference type="ARBA" id="ARBA00022801"/>
    </source>
</evidence>
<dbReference type="GO" id="GO:0005975">
    <property type="term" value="P:carbohydrate metabolic process"/>
    <property type="evidence" value="ECO:0007669"/>
    <property type="project" value="InterPro"/>
</dbReference>
<feature type="domain" description="Beta-xylosidase C-terminal Concanavalin A-like" evidence="7">
    <location>
        <begin position="350"/>
        <end position="541"/>
    </location>
</feature>
<dbReference type="Gene3D" id="2.115.10.20">
    <property type="entry name" value="Glycosyl hydrolase domain, family 43"/>
    <property type="match status" value="1"/>
</dbReference>
<dbReference type="InterPro" id="IPR006710">
    <property type="entry name" value="Glyco_hydro_43"/>
</dbReference>
<dbReference type="AlphaFoldDB" id="A0A427XFV1"/>
<reference evidence="8 9" key="1">
    <citation type="submission" date="2018-11" db="EMBL/GenBank/DDBJ databases">
        <title>Genome sequence of Apiotrichum porosum DSM 27194.</title>
        <authorList>
            <person name="Aliyu H."/>
            <person name="Gorte O."/>
            <person name="Ochsenreither K."/>
        </authorList>
    </citation>
    <scope>NUCLEOTIDE SEQUENCE [LARGE SCALE GENOMIC DNA]</scope>
    <source>
        <strain evidence="8 9">DSM 27194</strain>
    </source>
</reference>
<evidence type="ECO:0000313" key="8">
    <source>
        <dbReference type="EMBL" id="RSH77696.1"/>
    </source>
</evidence>
<name>A0A427XFV1_9TREE</name>
<feature type="active site" description="Proton donor" evidence="4">
    <location>
        <position position="202"/>
    </location>
</feature>
<keyword evidence="3 6" id="KW-0326">Glycosidase</keyword>
<evidence type="ECO:0000256" key="3">
    <source>
        <dbReference type="ARBA" id="ARBA00023295"/>
    </source>
</evidence>
<feature type="site" description="Important for catalytic activity, responsible for pKa modulation of the active site Glu and correct orientation of both the proton donor and substrate" evidence="5">
    <location>
        <position position="140"/>
    </location>
</feature>
<dbReference type="Proteomes" id="UP000279236">
    <property type="component" value="Unassembled WGS sequence"/>
</dbReference>
<accession>A0A427XFV1</accession>
<evidence type="ECO:0000259" key="7">
    <source>
        <dbReference type="Pfam" id="PF17851"/>
    </source>
</evidence>
<evidence type="ECO:0000256" key="4">
    <source>
        <dbReference type="PIRSR" id="PIRSR606710-1"/>
    </source>
</evidence>
<dbReference type="Pfam" id="PF04616">
    <property type="entry name" value="Glyco_hydro_43"/>
    <property type="match status" value="1"/>
</dbReference>
<dbReference type="SUPFAM" id="SSF49899">
    <property type="entry name" value="Concanavalin A-like lectins/glucanases"/>
    <property type="match status" value="1"/>
</dbReference>
<dbReference type="RefSeq" id="XP_028472843.1">
    <property type="nucleotide sequence ID" value="XM_028618955.1"/>
</dbReference>
<feature type="active site" description="Proton acceptor" evidence="4">
    <location>
        <position position="18"/>
    </location>
</feature>
<dbReference type="Gene3D" id="2.60.120.200">
    <property type="match status" value="1"/>
</dbReference>
<dbReference type="InterPro" id="IPR023296">
    <property type="entry name" value="Glyco_hydro_beta-prop_sf"/>
</dbReference>
<proteinExistence type="inferred from homology"/>
<dbReference type="PANTHER" id="PTHR42812:SF16">
    <property type="entry name" value="HYDROLASE, PUTATIVE (AFU_ORTHOLOGUE AFUA_7G06110)-RELATED"/>
    <property type="match status" value="1"/>
</dbReference>
<evidence type="ECO:0000256" key="1">
    <source>
        <dbReference type="ARBA" id="ARBA00009865"/>
    </source>
</evidence>
<sequence>MSVTNTIRNPILPGFNPDPSICHVPGVGYFVATSTFEYFPALPVYHSTDLVEWKLIGHALNRRSQGVDMQTVETSAGMWAPTFRYHKGRWYMICSCFWRFRMQDNGVGDFIPSGFYVSTDDIFDDSKWSEAVYFEEIGFDQDLFFDDDDRVYQTVTRFDWGAGLNEHGHPKIESFINEIDLATGTSLSEPVLVSASPSGVAEGCHLLKRDGWYYLFVAEGGTADGHSECVYRSRSPTGPFDSPPEGINPVVFNDKDPYIQNTGHMDLVPIDGKDDGRWVAVFLGVRPVFKAEMTKEGGTGMPSHLGRESYMAPVEWAKDGWPVLNGGKPVEIIQKFEGLSLRPEAKGWEETFENGKLSLGWYTVRCPLRQFWDLAERPGSIGLRGQPTTLEVEHVPAMLLRKQTEFNLDWSTVMEFAPHRPAQEAGTVVWMTRTEHAVLGLRGTADGGAEVVFKKPVDGKFETTTFPFTAEPNTPITFSVRARTKSYEFAYQIGSGAEVVAGSMATNALKPLFTGAHLGVYAQGAKQVPCLKPAYFKHIKWERVEA</sequence>
<dbReference type="GO" id="GO:0004553">
    <property type="term" value="F:hydrolase activity, hydrolyzing O-glycosyl compounds"/>
    <property type="evidence" value="ECO:0007669"/>
    <property type="project" value="InterPro"/>
</dbReference>
<dbReference type="OrthoDB" id="2139957at2759"/>
<organism evidence="8 9">
    <name type="scientific">Apiotrichum porosum</name>
    <dbReference type="NCBI Taxonomy" id="105984"/>
    <lineage>
        <taxon>Eukaryota</taxon>
        <taxon>Fungi</taxon>
        <taxon>Dikarya</taxon>
        <taxon>Basidiomycota</taxon>
        <taxon>Agaricomycotina</taxon>
        <taxon>Tremellomycetes</taxon>
        <taxon>Trichosporonales</taxon>
        <taxon>Trichosporonaceae</taxon>
        <taxon>Apiotrichum</taxon>
    </lineage>
</organism>
<evidence type="ECO:0000256" key="6">
    <source>
        <dbReference type="RuleBase" id="RU361187"/>
    </source>
</evidence>
<dbReference type="CDD" id="cd18617">
    <property type="entry name" value="GH43_XynB-like"/>
    <property type="match status" value="1"/>
</dbReference>
<comment type="caution">
    <text evidence="8">The sequence shown here is derived from an EMBL/GenBank/DDBJ whole genome shotgun (WGS) entry which is preliminary data.</text>
</comment>
<gene>
    <name evidence="8" type="ORF">EHS24_003263</name>
</gene>